<keyword evidence="2" id="KW-0012">Acyltransferase</keyword>
<gene>
    <name evidence="3" type="ORF">SEVIR_4G032500v2</name>
</gene>
<reference evidence="3" key="1">
    <citation type="submission" date="2019-03" db="EMBL/GenBank/DDBJ databases">
        <title>WGS assembly of Setaria viridis.</title>
        <authorList>
            <person name="Huang P."/>
            <person name="Jenkins J."/>
            <person name="Grimwood J."/>
            <person name="Barry K."/>
            <person name="Healey A."/>
            <person name="Mamidi S."/>
            <person name="Sreedasyam A."/>
            <person name="Shu S."/>
            <person name="Feldman M."/>
            <person name="Wu J."/>
            <person name="Yu Y."/>
            <person name="Chen C."/>
            <person name="Johnson J."/>
            <person name="Rokhsar D."/>
            <person name="Baxter I."/>
            <person name="Schmutz J."/>
            <person name="Brutnell T."/>
            <person name="Kellogg E."/>
        </authorList>
    </citation>
    <scope>NUCLEOTIDE SEQUENCE [LARGE SCALE GENOMIC DNA]</scope>
</reference>
<dbReference type="GO" id="GO:0016747">
    <property type="term" value="F:acyltransferase activity, transferring groups other than amino-acyl groups"/>
    <property type="evidence" value="ECO:0007669"/>
    <property type="project" value="UniProtKB-ARBA"/>
</dbReference>
<evidence type="ECO:0000313" key="4">
    <source>
        <dbReference type="Proteomes" id="UP000298652"/>
    </source>
</evidence>
<evidence type="ECO:0000313" key="3">
    <source>
        <dbReference type="EMBL" id="TKW19623.1"/>
    </source>
</evidence>
<dbReference type="Pfam" id="PF02458">
    <property type="entry name" value="Transferase"/>
    <property type="match status" value="1"/>
</dbReference>
<organism evidence="3 4">
    <name type="scientific">Setaria viridis</name>
    <name type="common">Green bristlegrass</name>
    <name type="synonym">Setaria italica subsp. viridis</name>
    <dbReference type="NCBI Taxonomy" id="4556"/>
    <lineage>
        <taxon>Eukaryota</taxon>
        <taxon>Viridiplantae</taxon>
        <taxon>Streptophyta</taxon>
        <taxon>Embryophyta</taxon>
        <taxon>Tracheophyta</taxon>
        <taxon>Spermatophyta</taxon>
        <taxon>Magnoliopsida</taxon>
        <taxon>Liliopsida</taxon>
        <taxon>Poales</taxon>
        <taxon>Poaceae</taxon>
        <taxon>PACMAD clade</taxon>
        <taxon>Panicoideae</taxon>
        <taxon>Panicodae</taxon>
        <taxon>Paniceae</taxon>
        <taxon>Cenchrinae</taxon>
        <taxon>Setaria</taxon>
    </lineage>
</organism>
<dbReference type="Proteomes" id="UP000298652">
    <property type="component" value="Chromosome 4"/>
</dbReference>
<proteinExistence type="predicted"/>
<dbReference type="AlphaFoldDB" id="A0A4U6UXU9"/>
<accession>A0A4U6UXU9</accession>
<keyword evidence="4" id="KW-1185">Reference proteome</keyword>
<dbReference type="Gramene" id="TKW19623">
    <property type="protein sequence ID" value="TKW19623"/>
    <property type="gene ID" value="SEVIR_4G032500v2"/>
</dbReference>
<dbReference type="PANTHER" id="PTHR31625">
    <property type="match status" value="1"/>
</dbReference>
<dbReference type="EMBL" id="CM016555">
    <property type="protein sequence ID" value="TKW19623.1"/>
    <property type="molecule type" value="Genomic_DNA"/>
</dbReference>
<sequence length="513" mass="55622">MSSPRLRILSLTHVLPDRDRAAAYSPPPPLPDDGLVELSFMEVLFVDRVMPMRRLFFYEGPGVPAFPRLVRSLRSSLAVALALFPPLSGKLAHRPSAAAGDVVVDCSPAAVSSGVKFVEAEYGGGIEDMRRVAGGGSDEGDREALTELGPELDATRLPAPVLAVQVTRPAVGRAAVVAVALHHAVADGHSAWQFMRAWAALSRMEVSPSRAGADLAPPAFDRTPLRYPEADELARKILRTVAPALPVVISLPHSHHTTFPDNFSKRDCKFELTIDQISSSSSCLPPDCLRRTFLIHAGEIQLVKQHIRAQSQTTGEQADKPPSTYLAVSSLVWTSVARAKFRDLAGGDANFLVPVDFRRRLGSPIDERYFGDCVVPCVARAAVRDLLDGGGAGLARAAAAIRDAIRVQPECPVRAMEAWLESLRTVPRVRERFTFTGSSNRFMAYETDFGWGAPSRVELLSLFAMELVLLLGAQDGGVQVTATLRPEHMEAFASNLGRFSGRGDGRRLRIGRP</sequence>
<evidence type="ECO:0000256" key="2">
    <source>
        <dbReference type="ARBA" id="ARBA00023315"/>
    </source>
</evidence>
<dbReference type="InterPro" id="IPR051504">
    <property type="entry name" value="Plant_metabolite_acyltrans"/>
</dbReference>
<dbReference type="OMA" id="VRAMESW"/>
<protein>
    <submittedName>
        <fullName evidence="3">Uncharacterized protein</fullName>
    </submittedName>
</protein>
<name>A0A4U6UXU9_SETVI</name>
<dbReference type="Gene3D" id="3.30.559.10">
    <property type="entry name" value="Chloramphenicol acetyltransferase-like domain"/>
    <property type="match status" value="2"/>
</dbReference>
<evidence type="ECO:0000256" key="1">
    <source>
        <dbReference type="ARBA" id="ARBA00022679"/>
    </source>
</evidence>
<dbReference type="InterPro" id="IPR023213">
    <property type="entry name" value="CAT-like_dom_sf"/>
</dbReference>
<keyword evidence="1" id="KW-0808">Transferase</keyword>